<dbReference type="Proteomes" id="UP000478052">
    <property type="component" value="Unassembled WGS sequence"/>
</dbReference>
<dbReference type="InterPro" id="IPR003874">
    <property type="entry name" value="CDC45"/>
</dbReference>
<evidence type="ECO:0000313" key="1">
    <source>
        <dbReference type="EMBL" id="KAF0759381.1"/>
    </source>
</evidence>
<dbReference type="OrthoDB" id="10258882at2759"/>
<name>A0A6G0YPD6_APHCR</name>
<gene>
    <name evidence="1" type="ORF">FWK35_00010068</name>
</gene>
<keyword evidence="1" id="KW-0131">Cell cycle</keyword>
<dbReference type="EMBL" id="VUJU01003012">
    <property type="protein sequence ID" value="KAF0759381.1"/>
    <property type="molecule type" value="Genomic_DNA"/>
</dbReference>
<dbReference type="Pfam" id="PF02724">
    <property type="entry name" value="CDC45"/>
    <property type="match status" value="1"/>
</dbReference>
<keyword evidence="2" id="KW-1185">Reference proteome</keyword>
<dbReference type="GO" id="GO:0051301">
    <property type="term" value="P:cell division"/>
    <property type="evidence" value="ECO:0007669"/>
    <property type="project" value="UniProtKB-KW"/>
</dbReference>
<organism evidence="1 2">
    <name type="scientific">Aphis craccivora</name>
    <name type="common">Cowpea aphid</name>
    <dbReference type="NCBI Taxonomy" id="307492"/>
    <lineage>
        <taxon>Eukaryota</taxon>
        <taxon>Metazoa</taxon>
        <taxon>Ecdysozoa</taxon>
        <taxon>Arthropoda</taxon>
        <taxon>Hexapoda</taxon>
        <taxon>Insecta</taxon>
        <taxon>Pterygota</taxon>
        <taxon>Neoptera</taxon>
        <taxon>Paraneoptera</taxon>
        <taxon>Hemiptera</taxon>
        <taxon>Sternorrhyncha</taxon>
        <taxon>Aphidomorpha</taxon>
        <taxon>Aphidoidea</taxon>
        <taxon>Aphididae</taxon>
        <taxon>Aphidini</taxon>
        <taxon>Aphis</taxon>
        <taxon>Aphis</taxon>
    </lineage>
</organism>
<evidence type="ECO:0000313" key="2">
    <source>
        <dbReference type="Proteomes" id="UP000478052"/>
    </source>
</evidence>
<accession>A0A6G0YPD6</accession>
<keyword evidence="1" id="KW-0132">Cell division</keyword>
<protein>
    <submittedName>
        <fullName evidence="1">Cell division control protein 45</fullName>
    </submittedName>
</protein>
<dbReference type="AlphaFoldDB" id="A0A6G0YPD6"/>
<comment type="caution">
    <text evidence="1">The sequence shown here is derived from an EMBL/GenBank/DDBJ whole genome shotgun (WGS) entry which is preliminary data.</text>
</comment>
<dbReference type="InterPro" id="IPR038763">
    <property type="entry name" value="DHH_sf"/>
</dbReference>
<sequence length="99" mass="11302">MSVIPDYLIYNSLKILILVNYDVDAICAVKMLQSILRFDNIVYVLVPVKTVTEYLNENESSDNKDVDSVELMMRKSQILSMSIALKSNKTKGEYLIKAH</sequence>
<dbReference type="SUPFAM" id="SSF64182">
    <property type="entry name" value="DHH phosphoesterases"/>
    <property type="match status" value="1"/>
</dbReference>
<dbReference type="GO" id="GO:0006270">
    <property type="term" value="P:DNA replication initiation"/>
    <property type="evidence" value="ECO:0007669"/>
    <property type="project" value="InterPro"/>
</dbReference>
<reference evidence="1 2" key="1">
    <citation type="submission" date="2019-08" db="EMBL/GenBank/DDBJ databases">
        <title>Whole genome of Aphis craccivora.</title>
        <authorList>
            <person name="Voronova N.V."/>
            <person name="Shulinski R.S."/>
            <person name="Bandarenka Y.V."/>
            <person name="Zhorov D.G."/>
            <person name="Warner D."/>
        </authorList>
    </citation>
    <scope>NUCLEOTIDE SEQUENCE [LARGE SCALE GENOMIC DNA]</scope>
    <source>
        <strain evidence="1">180601</strain>
        <tissue evidence="1">Whole Body</tissue>
    </source>
</reference>
<proteinExistence type="predicted"/>